<dbReference type="SUPFAM" id="SSF52047">
    <property type="entry name" value="RNI-like"/>
    <property type="match status" value="1"/>
</dbReference>
<feature type="non-terminal residue" evidence="1">
    <location>
        <position position="1"/>
    </location>
</feature>
<dbReference type="Pfam" id="PF13516">
    <property type="entry name" value="LRR_6"/>
    <property type="match status" value="2"/>
</dbReference>
<comment type="caution">
    <text evidence="1">The sequence shown here is derived from an EMBL/GenBank/DDBJ whole genome shotgun (WGS) entry which is preliminary data.</text>
</comment>
<gene>
    <name evidence="1" type="ORF">C3L33_14549</name>
</gene>
<dbReference type="InterPro" id="IPR032675">
    <property type="entry name" value="LRR_dom_sf"/>
</dbReference>
<sequence length="212" mass="23034">MAVMNVEVMEFSLSLVEEGHINLSDASVMIKSQGVGRLLRDAVSLHAYGSSAGLRLLRCLELSDTEVGNNGLRHLSGLTNLESLNLSFTVVTDGGLKKLSGLSSLKSLNLDSRNVTDVGLASLTMSPFSKLGKKGDTPAGSCIVSFVPRQSEFTLVLLDADTASPSFLPSWILLPTVLCFGMLDWIDSFGSFWSTYNRFWNKLSAEYVQFNL</sequence>
<proteinExistence type="predicted"/>
<name>A0A6A4LFX3_9ERIC</name>
<evidence type="ECO:0000313" key="2">
    <source>
        <dbReference type="Proteomes" id="UP000428333"/>
    </source>
</evidence>
<dbReference type="EMBL" id="QEFC01002166">
    <property type="protein sequence ID" value="KAE9453587.1"/>
    <property type="molecule type" value="Genomic_DNA"/>
</dbReference>
<dbReference type="OrthoDB" id="120976at2759"/>
<protein>
    <submittedName>
        <fullName evidence="1">Uncharacterized protein</fullName>
    </submittedName>
</protein>
<reference evidence="1 2" key="1">
    <citation type="journal article" date="2019" name="Genome Biol. Evol.">
        <title>The Rhododendron genome and chromosomal organization provide insight into shared whole-genome duplications across the heath family (Ericaceae).</title>
        <authorList>
            <person name="Soza V.L."/>
            <person name="Lindsley D."/>
            <person name="Waalkes A."/>
            <person name="Ramage E."/>
            <person name="Patwardhan R.P."/>
            <person name="Burton J.N."/>
            <person name="Adey A."/>
            <person name="Kumar A."/>
            <person name="Qiu R."/>
            <person name="Shendure J."/>
            <person name="Hall B."/>
        </authorList>
    </citation>
    <scope>NUCLEOTIDE SEQUENCE [LARGE SCALE GENOMIC DNA]</scope>
    <source>
        <strain evidence="1">RSF 1966-606</strain>
    </source>
</reference>
<dbReference type="AlphaFoldDB" id="A0A6A4LFX3"/>
<accession>A0A6A4LFX3</accession>
<dbReference type="InterPro" id="IPR001611">
    <property type="entry name" value="Leu-rich_rpt"/>
</dbReference>
<evidence type="ECO:0000313" key="1">
    <source>
        <dbReference type="EMBL" id="KAE9453587.1"/>
    </source>
</evidence>
<dbReference type="Gene3D" id="3.80.10.10">
    <property type="entry name" value="Ribonuclease Inhibitor"/>
    <property type="match status" value="1"/>
</dbReference>
<organism evidence="1 2">
    <name type="scientific">Rhododendron williamsianum</name>
    <dbReference type="NCBI Taxonomy" id="262921"/>
    <lineage>
        <taxon>Eukaryota</taxon>
        <taxon>Viridiplantae</taxon>
        <taxon>Streptophyta</taxon>
        <taxon>Embryophyta</taxon>
        <taxon>Tracheophyta</taxon>
        <taxon>Spermatophyta</taxon>
        <taxon>Magnoliopsida</taxon>
        <taxon>eudicotyledons</taxon>
        <taxon>Gunneridae</taxon>
        <taxon>Pentapetalae</taxon>
        <taxon>asterids</taxon>
        <taxon>Ericales</taxon>
        <taxon>Ericaceae</taxon>
        <taxon>Ericoideae</taxon>
        <taxon>Rhodoreae</taxon>
        <taxon>Rhododendron</taxon>
    </lineage>
</organism>
<keyword evidence="2" id="KW-1185">Reference proteome</keyword>
<dbReference type="Proteomes" id="UP000428333">
    <property type="component" value="Linkage Group LG08"/>
</dbReference>